<dbReference type="GO" id="GO:0030154">
    <property type="term" value="P:cell differentiation"/>
    <property type="evidence" value="ECO:0000318"/>
    <property type="project" value="GO_Central"/>
</dbReference>
<evidence type="ECO:0000256" key="7">
    <source>
        <dbReference type="ARBA" id="ARBA00023125"/>
    </source>
</evidence>
<dbReference type="PROSITE" id="PS51030">
    <property type="entry name" value="NUCLEAR_REC_DBD_2"/>
    <property type="match status" value="1"/>
</dbReference>
<keyword evidence="6 11" id="KW-0805">Transcription regulation</keyword>
<reference evidence="13" key="1">
    <citation type="journal article" date="2008" name="Nat. Genet.">
        <title>The Pristionchus pacificus genome provides a unique perspective on nematode lifestyle and parasitism.</title>
        <authorList>
            <person name="Dieterich C."/>
            <person name="Clifton S.W."/>
            <person name="Schuster L.N."/>
            <person name="Chinwalla A."/>
            <person name="Delehaunty K."/>
            <person name="Dinkelacker I."/>
            <person name="Fulton L."/>
            <person name="Fulton R."/>
            <person name="Godfrey J."/>
            <person name="Minx P."/>
            <person name="Mitreva M."/>
            <person name="Roeseler W."/>
            <person name="Tian H."/>
            <person name="Witte H."/>
            <person name="Yang S.P."/>
            <person name="Wilson R.K."/>
            <person name="Sommer R.J."/>
        </authorList>
    </citation>
    <scope>NUCLEOTIDE SEQUENCE [LARGE SCALE GENOMIC DNA]</scope>
    <source>
        <strain evidence="13">PS312</strain>
    </source>
</reference>
<dbReference type="FunFam" id="3.30.50.10:FF:000030">
    <property type="entry name" value="Nuclear Hormone Receptor family"/>
    <property type="match status" value="1"/>
</dbReference>
<keyword evidence="9 11" id="KW-0675">Receptor</keyword>
<dbReference type="InterPro" id="IPR001628">
    <property type="entry name" value="Znf_hrmn_rcpt"/>
</dbReference>
<dbReference type="GO" id="GO:0006357">
    <property type="term" value="P:regulation of transcription by RNA polymerase II"/>
    <property type="evidence" value="ECO:0000318"/>
    <property type="project" value="GO_Central"/>
</dbReference>
<keyword evidence="10 11" id="KW-0539">Nucleus</keyword>
<keyword evidence="7 11" id="KW-0238">DNA-binding</keyword>
<keyword evidence="5 11" id="KW-0862">Zinc</keyword>
<dbReference type="Gene3D" id="3.30.50.10">
    <property type="entry name" value="Erythroid Transcription Factor GATA-1, subunit A"/>
    <property type="match status" value="1"/>
</dbReference>
<organism evidence="12 13">
    <name type="scientific">Pristionchus pacificus</name>
    <name type="common">Parasitic nematode worm</name>
    <dbReference type="NCBI Taxonomy" id="54126"/>
    <lineage>
        <taxon>Eukaryota</taxon>
        <taxon>Metazoa</taxon>
        <taxon>Ecdysozoa</taxon>
        <taxon>Nematoda</taxon>
        <taxon>Chromadorea</taxon>
        <taxon>Rhabditida</taxon>
        <taxon>Rhabditina</taxon>
        <taxon>Diplogasteromorpha</taxon>
        <taxon>Diplogasteroidea</taxon>
        <taxon>Neodiplogasteridae</taxon>
        <taxon>Pristionchus</taxon>
    </lineage>
</organism>
<dbReference type="FunFam" id="1.10.565.10:FF:000081">
    <property type="entry name" value="Nuclear receptor"/>
    <property type="match status" value="1"/>
</dbReference>
<dbReference type="SMART" id="SM00430">
    <property type="entry name" value="HOLI"/>
    <property type="match status" value="1"/>
</dbReference>
<reference evidence="12" key="2">
    <citation type="submission" date="2022-06" db="UniProtKB">
        <authorList>
            <consortium name="EnsemblMetazoa"/>
        </authorList>
    </citation>
    <scope>IDENTIFICATION</scope>
    <source>
        <strain evidence="12">PS312</strain>
    </source>
</reference>
<comment type="subcellular location">
    <subcellularLocation>
        <location evidence="1 11">Nucleus</location>
    </subcellularLocation>
</comment>
<dbReference type="PRINTS" id="PR00398">
    <property type="entry name" value="STRDHORMONER"/>
</dbReference>
<evidence type="ECO:0000256" key="8">
    <source>
        <dbReference type="ARBA" id="ARBA00023163"/>
    </source>
</evidence>
<dbReference type="GO" id="GO:0005634">
    <property type="term" value="C:nucleus"/>
    <property type="evidence" value="ECO:0007669"/>
    <property type="project" value="UniProtKB-SubCell"/>
</dbReference>
<evidence type="ECO:0000256" key="9">
    <source>
        <dbReference type="ARBA" id="ARBA00023170"/>
    </source>
</evidence>
<dbReference type="InterPro" id="IPR050274">
    <property type="entry name" value="Nuclear_hormone_rcpt_NR2"/>
</dbReference>
<evidence type="ECO:0000256" key="10">
    <source>
        <dbReference type="ARBA" id="ARBA00023242"/>
    </source>
</evidence>
<evidence type="ECO:0000256" key="2">
    <source>
        <dbReference type="ARBA" id="ARBA00005993"/>
    </source>
</evidence>
<dbReference type="SUPFAM" id="SSF57716">
    <property type="entry name" value="Glucocorticoid receptor-like (DNA-binding domain)"/>
    <property type="match status" value="1"/>
</dbReference>
<comment type="similarity">
    <text evidence="2 11">Belongs to the nuclear hormone receptor family.</text>
</comment>
<accession>A0A8R1Y627</accession>
<dbReference type="Pfam" id="PF00104">
    <property type="entry name" value="Hormone_recep"/>
    <property type="match status" value="1"/>
</dbReference>
<dbReference type="EnsemblMetazoa" id="PPA02414.1">
    <property type="protein sequence ID" value="PPA02414.1"/>
    <property type="gene ID" value="WBGene00091968"/>
</dbReference>
<dbReference type="PROSITE" id="PS00031">
    <property type="entry name" value="NUCLEAR_REC_DBD_1"/>
    <property type="match status" value="1"/>
</dbReference>
<proteinExistence type="inferred from homology"/>
<dbReference type="InterPro" id="IPR049636">
    <property type="entry name" value="HNF4-like_DBD"/>
</dbReference>
<keyword evidence="13" id="KW-1185">Reference proteome</keyword>
<dbReference type="InterPro" id="IPR001723">
    <property type="entry name" value="Nuclear_hrmn_rcpt"/>
</dbReference>
<dbReference type="SMART" id="SM00399">
    <property type="entry name" value="ZnF_C4"/>
    <property type="match status" value="1"/>
</dbReference>
<name>A0A2A6BQ02_PRIPA</name>
<dbReference type="InterPro" id="IPR000536">
    <property type="entry name" value="Nucl_hrmn_rcpt_lig-bd"/>
</dbReference>
<evidence type="ECO:0000256" key="3">
    <source>
        <dbReference type="ARBA" id="ARBA00022723"/>
    </source>
</evidence>
<dbReference type="Proteomes" id="UP000005239">
    <property type="component" value="Unassembled WGS sequence"/>
</dbReference>
<protein>
    <submittedName>
        <fullName evidence="12">Nuclear receptor</fullName>
    </submittedName>
</protein>
<evidence type="ECO:0000256" key="5">
    <source>
        <dbReference type="ARBA" id="ARBA00022833"/>
    </source>
</evidence>
<dbReference type="PRINTS" id="PR00047">
    <property type="entry name" value="STROIDFINGER"/>
</dbReference>
<dbReference type="PROSITE" id="PS51843">
    <property type="entry name" value="NR_LBD"/>
    <property type="match status" value="1"/>
</dbReference>
<keyword evidence="3 11" id="KW-0479">Metal-binding</keyword>
<dbReference type="GO" id="GO:0000978">
    <property type="term" value="F:RNA polymerase II cis-regulatory region sequence-specific DNA binding"/>
    <property type="evidence" value="ECO:0000318"/>
    <property type="project" value="GO_Central"/>
</dbReference>
<evidence type="ECO:0000256" key="1">
    <source>
        <dbReference type="ARBA" id="ARBA00004123"/>
    </source>
</evidence>
<evidence type="ECO:0000256" key="11">
    <source>
        <dbReference type="RuleBase" id="RU004334"/>
    </source>
</evidence>
<dbReference type="CDD" id="cd06960">
    <property type="entry name" value="NR_DBD_HNF4A"/>
    <property type="match status" value="1"/>
</dbReference>
<dbReference type="InterPro" id="IPR013088">
    <property type="entry name" value="Znf_NHR/GATA"/>
</dbReference>
<dbReference type="PANTHER" id="PTHR24083">
    <property type="entry name" value="NUCLEAR HORMONE RECEPTOR"/>
    <property type="match status" value="1"/>
</dbReference>
<accession>A0A2A6BQ02</accession>
<dbReference type="SUPFAM" id="SSF48508">
    <property type="entry name" value="Nuclear receptor ligand-binding domain"/>
    <property type="match status" value="1"/>
</dbReference>
<evidence type="ECO:0000313" key="13">
    <source>
        <dbReference type="Proteomes" id="UP000005239"/>
    </source>
</evidence>
<sequence length="725" mass="82979">MDSWLSGMPSTIEDIVEDIVDDKSWHINEPLAITSSSNRLVCPNTCAVCGDKAAGYHYDIGSCSGCKTFFRRTIQTERRFFCRFNGACKESINKEDRVRCRACRFDRCVDVGMNPLAITSIPVPEANTIICDILRKRGLEFPSSSSSFDRESPVDVKVFIPPLQSSESMIDRTIEELLFLEIAHQRLRRSKLNPNPHDPSFKLQCVLECPSRLGYDFGDAPAAGELILFPARHIPIEIRIRDRIPYPSWARKPDAPPYMKPWLTVDLFYTIEWIKTFEFFSELSYQEKRILVRAVTRKVTLLTAAFFSYDTMKSDVTVMPDGVVLTRRDIPKEALQDRDHNFGLIDKIRNLEMDKTEYVLLKAMIACDPTHEDLSSTARTGLQEQRDRFSKSMMSYLLAKRGLVDGPAAYVEILALIAWLSKIIKRGKENCLLLSALGLKGPDIPVNFTMINIALHFVSRFLLLLDSSSMSIITDLIDCSLLTAHFYLLLRLGISKHEAFQTSFFHWFVMSGLFSSISVIGYIIGVRFSYPSKFAWVFKYTYVLNSFTVTAATIGKLYMSLHRLAVMRSISLFENVWTKRLTTRLVIAQLFLSAVQCGQIFFCDYSFVEKNGVKYVSYFDDSCTDKTKHLLLKRQKEMFIVVSVCSITHLVKALHQMCWVLVAAFHWQDFSAWLQDSYPYTHYLSTYSGAVTLVIFNSRVRWLLISIKCTDNEEGTTRVTSLSRF</sequence>
<dbReference type="AlphaFoldDB" id="A0A2A6BQ02"/>
<keyword evidence="4 11" id="KW-0863">Zinc-finger</keyword>
<dbReference type="InterPro" id="IPR035500">
    <property type="entry name" value="NHR-like_dom_sf"/>
</dbReference>
<dbReference type="GO" id="GO:0008270">
    <property type="term" value="F:zinc ion binding"/>
    <property type="evidence" value="ECO:0007669"/>
    <property type="project" value="UniProtKB-KW"/>
</dbReference>
<gene>
    <name evidence="12" type="primary">WBGene00091968</name>
</gene>
<evidence type="ECO:0000313" key="12">
    <source>
        <dbReference type="EnsemblMetazoa" id="PPA02414.1"/>
    </source>
</evidence>
<keyword evidence="8 11" id="KW-0804">Transcription</keyword>
<evidence type="ECO:0000256" key="4">
    <source>
        <dbReference type="ARBA" id="ARBA00022771"/>
    </source>
</evidence>
<evidence type="ECO:0000256" key="6">
    <source>
        <dbReference type="ARBA" id="ARBA00023015"/>
    </source>
</evidence>
<dbReference type="GO" id="GO:0004879">
    <property type="term" value="F:nuclear receptor activity"/>
    <property type="evidence" value="ECO:0000318"/>
    <property type="project" value="GO_Central"/>
</dbReference>
<dbReference type="Gene3D" id="1.10.565.10">
    <property type="entry name" value="Retinoid X Receptor"/>
    <property type="match status" value="1"/>
</dbReference>
<dbReference type="Pfam" id="PF00105">
    <property type="entry name" value="zf-C4"/>
    <property type="match status" value="1"/>
</dbReference>